<name>A0ABV0M7E7_9HYPH</name>
<reference evidence="2 3" key="1">
    <citation type="submission" date="2024-05" db="EMBL/GenBank/DDBJ databases">
        <title>Neorhizobium sp. Rsf11, a plant growth promoting and heavy metal resistant PAH-degrader.</title>
        <authorList>
            <person name="Golubev S.N."/>
            <person name="Muratova A.Y."/>
            <person name="Markelova M.I."/>
        </authorList>
    </citation>
    <scope>NUCLEOTIDE SEQUENCE [LARGE SCALE GENOMIC DNA]</scope>
    <source>
        <strain evidence="2 3">Rsf11</strain>
    </source>
</reference>
<dbReference type="Gene3D" id="1.10.10.2910">
    <property type="match status" value="1"/>
</dbReference>
<dbReference type="RefSeq" id="WP_348864174.1">
    <property type="nucleotide sequence ID" value="NZ_JBEAAL010000020.1"/>
</dbReference>
<dbReference type="EMBL" id="JBEAAL010000020">
    <property type="protein sequence ID" value="MEQ1407800.1"/>
    <property type="molecule type" value="Genomic_DNA"/>
</dbReference>
<accession>A0ABV0M7E7</accession>
<sequence length="375" mass="41789">MSMRDLSKRLQMDVADLRSEVEGKSEPGLGVIGKIARELSLPKFAFFMSRLPELDSGLPDFRSDEPNETQKSRQTVDVIQFAQGVQRTAIELANEPARDLPQFKATAVQDLDAFAFSARNYFGISIEDQRDARDAKAFYTLCRKKIEDKGIYVLHASFPSEDGSGFCLAHPEHPVIVVNTKNQTRARRLFTLIHELAHVLMGKSGISDPFIRKNAIEKRCNRFAGAFLAPKAFIHTLLKNATPSKHPDTDDVAWVSRRLKISQEASVLRLEQLGIFEEGSHSSWLAIVKSRGGNPDYSEKGGGGNGAPPPQEKTKLARYGFHFAQVFSPLLATGKIDPINLYRATGLKPAYQKAYFDYAKSLTSDELLDLDLDDE</sequence>
<dbReference type="PANTHER" id="PTHR43236:SF2">
    <property type="entry name" value="BLL0069 PROTEIN"/>
    <property type="match status" value="1"/>
</dbReference>
<protein>
    <submittedName>
        <fullName evidence="2">ImmA/IrrE family metallo-endopeptidase</fullName>
    </submittedName>
</protein>
<evidence type="ECO:0000313" key="2">
    <source>
        <dbReference type="EMBL" id="MEQ1407800.1"/>
    </source>
</evidence>
<organism evidence="2 3">
    <name type="scientific">Neorhizobium phenanthreniclasticum</name>
    <dbReference type="NCBI Taxonomy" id="3157917"/>
    <lineage>
        <taxon>Bacteria</taxon>
        <taxon>Pseudomonadati</taxon>
        <taxon>Pseudomonadota</taxon>
        <taxon>Alphaproteobacteria</taxon>
        <taxon>Hyphomicrobiales</taxon>
        <taxon>Rhizobiaceae</taxon>
        <taxon>Rhizobium/Agrobacterium group</taxon>
        <taxon>Neorhizobium</taxon>
    </lineage>
</organism>
<dbReference type="InterPro" id="IPR052345">
    <property type="entry name" value="Rad_response_metalloprotease"/>
</dbReference>
<dbReference type="Pfam" id="PF06114">
    <property type="entry name" value="Peptidase_M78"/>
    <property type="match status" value="1"/>
</dbReference>
<gene>
    <name evidence="2" type="ORF">ABK249_23035</name>
</gene>
<comment type="caution">
    <text evidence="2">The sequence shown here is derived from an EMBL/GenBank/DDBJ whole genome shotgun (WGS) entry which is preliminary data.</text>
</comment>
<dbReference type="InterPro" id="IPR010359">
    <property type="entry name" value="IrrE_HExxH"/>
</dbReference>
<dbReference type="PANTHER" id="PTHR43236">
    <property type="entry name" value="ANTITOXIN HIGA1"/>
    <property type="match status" value="1"/>
</dbReference>
<evidence type="ECO:0000259" key="1">
    <source>
        <dbReference type="Pfam" id="PF06114"/>
    </source>
</evidence>
<evidence type="ECO:0000313" key="3">
    <source>
        <dbReference type="Proteomes" id="UP001496627"/>
    </source>
</evidence>
<feature type="domain" description="IrrE N-terminal-like" evidence="1">
    <location>
        <begin position="147"/>
        <end position="270"/>
    </location>
</feature>
<keyword evidence="3" id="KW-1185">Reference proteome</keyword>
<proteinExistence type="predicted"/>
<dbReference type="Proteomes" id="UP001496627">
    <property type="component" value="Unassembled WGS sequence"/>
</dbReference>